<dbReference type="PANTHER" id="PTHR47683:SF4">
    <property type="entry name" value="PSEUDOURIDINE SYNTHASE"/>
    <property type="match status" value="1"/>
</dbReference>
<dbReference type="CDD" id="cd00165">
    <property type="entry name" value="S4"/>
    <property type="match status" value="1"/>
</dbReference>
<keyword evidence="2 6" id="KW-0694">RNA-binding</keyword>
<evidence type="ECO:0000256" key="4">
    <source>
        <dbReference type="ARBA" id="ARBA00036749"/>
    </source>
</evidence>
<dbReference type="PROSITE" id="PS01149">
    <property type="entry name" value="PSI_RSU"/>
    <property type="match status" value="1"/>
</dbReference>
<dbReference type="Pfam" id="PF00849">
    <property type="entry name" value="PseudoU_synth_2"/>
    <property type="match status" value="1"/>
</dbReference>
<keyword evidence="3 7" id="KW-0413">Isomerase</keyword>
<evidence type="ECO:0000256" key="5">
    <source>
        <dbReference type="ARBA" id="ARBA00037590"/>
    </source>
</evidence>
<dbReference type="RefSeq" id="WP_126460018.1">
    <property type="nucleotide sequence ID" value="NZ_AP018721.1"/>
</dbReference>
<dbReference type="EC" id="5.4.99.-" evidence="7"/>
<dbReference type="AlphaFoldDB" id="A0A4R3JQ80"/>
<evidence type="ECO:0000256" key="6">
    <source>
        <dbReference type="PROSITE-ProRule" id="PRU00182"/>
    </source>
</evidence>
<comment type="function">
    <text evidence="5">Responsible for synthesis of pseudouridine from uracil-516 in 16S ribosomal RNA.</text>
</comment>
<dbReference type="CDD" id="cd02553">
    <property type="entry name" value="PseudoU_synth_RsuA"/>
    <property type="match status" value="1"/>
</dbReference>
<dbReference type="Gene3D" id="3.10.290.10">
    <property type="entry name" value="RNA-binding S4 domain"/>
    <property type="match status" value="1"/>
</dbReference>
<dbReference type="Proteomes" id="UP000295135">
    <property type="component" value="Unassembled WGS sequence"/>
</dbReference>
<dbReference type="PROSITE" id="PS50889">
    <property type="entry name" value="S4"/>
    <property type="match status" value="1"/>
</dbReference>
<name>A0A4R3JQ80_9PROT</name>
<dbReference type="GO" id="GO:0003723">
    <property type="term" value="F:RNA binding"/>
    <property type="evidence" value="ECO:0007669"/>
    <property type="project" value="UniProtKB-KW"/>
</dbReference>
<accession>A0A4R3JQ80</accession>
<evidence type="ECO:0000313" key="11">
    <source>
        <dbReference type="Proteomes" id="UP000295135"/>
    </source>
</evidence>
<evidence type="ECO:0000256" key="3">
    <source>
        <dbReference type="ARBA" id="ARBA00023235"/>
    </source>
</evidence>
<dbReference type="InterPro" id="IPR006145">
    <property type="entry name" value="PsdUridine_synth_RsuA/RluA"/>
</dbReference>
<dbReference type="GO" id="GO:0000455">
    <property type="term" value="P:enzyme-directed rRNA pseudouridine synthesis"/>
    <property type="evidence" value="ECO:0007669"/>
    <property type="project" value="UniProtKB-ARBA"/>
</dbReference>
<sequence>MQLERILQSQGFGSRKQCRALIRHGLVAIGAEVCADPFIELEPQGLEFSVDGEPWRYREHAYVMLHKPQGYECSRAPRHHPSVFSLLPEPLVGRAVQSVGRLDEDTTGLLLLTDDGQFIHALTSPKRKVPKIYAVTTKHPVDAAQLAALRRGVQLHDEPRPIAAAACERIDDHLIHLTLIEGKYHQVKRMLAAAGNRVEALRRIAIGGLVLPDDMAAGEWRWLEPADLDRLWQHA</sequence>
<dbReference type="InterPro" id="IPR050343">
    <property type="entry name" value="RsuA_PseudoU_synthase"/>
</dbReference>
<keyword evidence="11" id="KW-1185">Reference proteome</keyword>
<dbReference type="Pfam" id="PF01479">
    <property type="entry name" value="S4"/>
    <property type="match status" value="1"/>
</dbReference>
<evidence type="ECO:0000259" key="9">
    <source>
        <dbReference type="Pfam" id="PF01479"/>
    </source>
</evidence>
<dbReference type="Gene3D" id="3.30.70.580">
    <property type="entry name" value="Pseudouridine synthase I, catalytic domain, N-terminal subdomain"/>
    <property type="match status" value="1"/>
</dbReference>
<reference evidence="10 11" key="1">
    <citation type="submission" date="2019-03" db="EMBL/GenBank/DDBJ databases">
        <title>Genomic Encyclopedia of Type Strains, Phase IV (KMG-IV): sequencing the most valuable type-strain genomes for metagenomic binning, comparative biology and taxonomic classification.</title>
        <authorList>
            <person name="Goeker M."/>
        </authorList>
    </citation>
    <scope>NUCLEOTIDE SEQUENCE [LARGE SCALE GENOMIC DNA]</scope>
    <source>
        <strain evidence="10 11">DSM 103923</strain>
    </source>
</reference>
<dbReference type="InterPro" id="IPR036986">
    <property type="entry name" value="S4_RNA-bd_sf"/>
</dbReference>
<comment type="similarity">
    <text evidence="1 7">Belongs to the pseudouridine synthase RsuA family.</text>
</comment>
<dbReference type="SUPFAM" id="SSF55174">
    <property type="entry name" value="Alpha-L RNA-binding motif"/>
    <property type="match status" value="1"/>
</dbReference>
<dbReference type="GO" id="GO:0160136">
    <property type="term" value="F:16S rRNA pseudouridine(516) synthase activity"/>
    <property type="evidence" value="ECO:0007669"/>
    <property type="project" value="UniProtKB-EC"/>
</dbReference>
<dbReference type="OrthoDB" id="9807213at2"/>
<organism evidence="10 11">
    <name type="scientific">Sulfuritortus calidifontis</name>
    <dbReference type="NCBI Taxonomy" id="1914471"/>
    <lineage>
        <taxon>Bacteria</taxon>
        <taxon>Pseudomonadati</taxon>
        <taxon>Pseudomonadota</taxon>
        <taxon>Betaproteobacteria</taxon>
        <taxon>Nitrosomonadales</taxon>
        <taxon>Thiobacillaceae</taxon>
        <taxon>Sulfuritortus</taxon>
    </lineage>
</organism>
<dbReference type="GO" id="GO:0005829">
    <property type="term" value="C:cytosol"/>
    <property type="evidence" value="ECO:0007669"/>
    <property type="project" value="UniProtKB-ARBA"/>
</dbReference>
<evidence type="ECO:0000259" key="8">
    <source>
        <dbReference type="Pfam" id="PF00849"/>
    </source>
</evidence>
<gene>
    <name evidence="10" type="ORF">EDC61_12229</name>
</gene>
<dbReference type="NCBIfam" id="TIGR00093">
    <property type="entry name" value="pseudouridine synthase"/>
    <property type="match status" value="1"/>
</dbReference>
<proteinExistence type="inferred from homology"/>
<protein>
    <recommendedName>
        <fullName evidence="7">Pseudouridine synthase</fullName>
        <ecNumber evidence="7">5.4.99.-</ecNumber>
    </recommendedName>
</protein>
<comment type="caution">
    <text evidence="10">The sequence shown here is derived from an EMBL/GenBank/DDBJ whole genome shotgun (WGS) entry which is preliminary data.</text>
</comment>
<dbReference type="InterPro" id="IPR020094">
    <property type="entry name" value="TruA/RsuA/RluB/E/F_N"/>
</dbReference>
<dbReference type="PANTHER" id="PTHR47683">
    <property type="entry name" value="PSEUDOURIDINE SYNTHASE FAMILY PROTEIN-RELATED"/>
    <property type="match status" value="1"/>
</dbReference>
<dbReference type="SUPFAM" id="SSF55120">
    <property type="entry name" value="Pseudouridine synthase"/>
    <property type="match status" value="1"/>
</dbReference>
<dbReference type="InterPro" id="IPR042092">
    <property type="entry name" value="PsdUridine_s_RsuA/RluB/E/F_cat"/>
</dbReference>
<dbReference type="InterPro" id="IPR018496">
    <property type="entry name" value="PsdUridine_synth_RsuA/RluB_CS"/>
</dbReference>
<feature type="domain" description="Pseudouridine synthase RsuA/RluA-like" evidence="8">
    <location>
        <begin position="62"/>
        <end position="193"/>
    </location>
</feature>
<feature type="domain" description="RNA-binding S4" evidence="9">
    <location>
        <begin position="3"/>
        <end position="37"/>
    </location>
</feature>
<dbReference type="InterPro" id="IPR020103">
    <property type="entry name" value="PsdUridine_synth_cat_dom_sf"/>
</dbReference>
<dbReference type="Gene3D" id="3.30.70.1560">
    <property type="entry name" value="Alpha-L RNA-binding motif"/>
    <property type="match status" value="1"/>
</dbReference>
<evidence type="ECO:0000256" key="7">
    <source>
        <dbReference type="RuleBase" id="RU003887"/>
    </source>
</evidence>
<dbReference type="InterPro" id="IPR002942">
    <property type="entry name" value="S4_RNA-bd"/>
</dbReference>
<dbReference type="InterPro" id="IPR000748">
    <property type="entry name" value="PsdUridine_synth_RsuA/RluB/E/F"/>
</dbReference>
<comment type="catalytic activity">
    <reaction evidence="4">
        <text>uridine(516) in 16S rRNA = pseudouridine(516) in 16S rRNA</text>
        <dbReference type="Rhea" id="RHEA:38867"/>
        <dbReference type="Rhea" id="RHEA-COMP:10089"/>
        <dbReference type="Rhea" id="RHEA-COMP:10090"/>
        <dbReference type="ChEBI" id="CHEBI:65314"/>
        <dbReference type="ChEBI" id="CHEBI:65315"/>
        <dbReference type="EC" id="5.4.99.19"/>
    </reaction>
</comment>
<evidence type="ECO:0000313" key="10">
    <source>
        <dbReference type="EMBL" id="TCS69014.1"/>
    </source>
</evidence>
<dbReference type="EMBL" id="SLZY01000022">
    <property type="protein sequence ID" value="TCS69014.1"/>
    <property type="molecule type" value="Genomic_DNA"/>
</dbReference>
<dbReference type="FunFam" id="3.30.70.1560:FF:000001">
    <property type="entry name" value="Pseudouridine synthase"/>
    <property type="match status" value="1"/>
</dbReference>
<evidence type="ECO:0000256" key="2">
    <source>
        <dbReference type="ARBA" id="ARBA00022884"/>
    </source>
</evidence>
<evidence type="ECO:0000256" key="1">
    <source>
        <dbReference type="ARBA" id="ARBA00008348"/>
    </source>
</evidence>